<dbReference type="AlphaFoldDB" id="A0A646HI73"/>
<reference evidence="2" key="1">
    <citation type="submission" date="2019-09" db="EMBL/GenBank/DDBJ databases">
        <title>Distinct polysaccharide growth profiles of human intestinal Prevotella copri isolates.</title>
        <authorList>
            <person name="Fehlner-Peach H."/>
            <person name="Magnabosco C."/>
            <person name="Raghavan V."/>
            <person name="Scher J.U."/>
            <person name="Tett A."/>
            <person name="Cox L.M."/>
            <person name="Gottsegen C."/>
            <person name="Watters A."/>
            <person name="Wiltshire- Gordon J.D."/>
            <person name="Segata N."/>
            <person name="Bonneau R."/>
            <person name="Littman D.R."/>
        </authorList>
    </citation>
    <scope>NUCLEOTIDE SEQUENCE [LARGE SCALE GENOMIC DNA]</scope>
    <source>
        <strain evidence="2">iP54</strain>
    </source>
</reference>
<dbReference type="InterPro" id="IPR011044">
    <property type="entry name" value="Quino_amine_DH_bsu"/>
</dbReference>
<gene>
    <name evidence="1" type="ORF">F7D59_13885</name>
</gene>
<dbReference type="InterPro" id="IPR051200">
    <property type="entry name" value="Host-pathogen_enzymatic-act"/>
</dbReference>
<dbReference type="PANTHER" id="PTHR47197">
    <property type="entry name" value="PROTEIN NIRF"/>
    <property type="match status" value="1"/>
</dbReference>
<proteinExistence type="predicted"/>
<dbReference type="InterPro" id="IPR031815">
    <property type="entry name" value="DUF5074"/>
</dbReference>
<dbReference type="Gene3D" id="2.130.10.10">
    <property type="entry name" value="YVTN repeat-like/Quinoprotein amine dehydrogenase"/>
    <property type="match status" value="1"/>
</dbReference>
<comment type="caution">
    <text evidence="1">The sequence shown here is derived from an EMBL/GenBank/DDBJ whole genome shotgun (WGS) entry which is preliminary data.</text>
</comment>
<dbReference type="RefSeq" id="WP_153113383.1">
    <property type="nucleotide sequence ID" value="NZ_VZAS01000104.1"/>
</dbReference>
<dbReference type="SUPFAM" id="SSF50969">
    <property type="entry name" value="YVTN repeat-like/Quinoprotein amine dehydrogenase"/>
    <property type="match status" value="1"/>
</dbReference>
<accession>A0A646HI73</accession>
<organism evidence="1 2">
    <name type="scientific">Segatella copri</name>
    <dbReference type="NCBI Taxonomy" id="165179"/>
    <lineage>
        <taxon>Bacteria</taxon>
        <taxon>Pseudomonadati</taxon>
        <taxon>Bacteroidota</taxon>
        <taxon>Bacteroidia</taxon>
        <taxon>Bacteroidales</taxon>
        <taxon>Prevotellaceae</taxon>
        <taxon>Segatella</taxon>
    </lineage>
</organism>
<name>A0A646HI73_9BACT</name>
<evidence type="ECO:0000313" key="2">
    <source>
        <dbReference type="Proteomes" id="UP000420635"/>
    </source>
</evidence>
<evidence type="ECO:0000313" key="1">
    <source>
        <dbReference type="EMBL" id="MQN90909.1"/>
    </source>
</evidence>
<sequence>MKDKIYHQPNLAKSWFLALLCFLALCMQSCRDSDTVISSEPEDTGSKAEKGDVMGLYLLNQGNMGSNKATLDFLDLSGDNSENVIYHRNIYSERNPNEIKELGDVGNDIKIYGSKLWMVINCSNKVEVADAYTCKKVAKIDIPNCRYLAFDGGFAYVSAYVAPVNMRQDAEVGAVYKVDTLTMKVVDKVTVGYQPDELAVVHGKLYVANSGGYRNPNYDRTVSVIDLKTFKEERKIDVAINLHRCRADKYGQLWVSSRGDYKEVPSRLYWLKPNAAGQMEKGGELEVPVSNMCIVGDSLYYIGVQWNETSKKNSIEYGIVNVSQHKVIAHSFSSAPEIQSIEMPYGIIVNPQKKDFYLMDAKNYVSSGELFHFKADGTFDWRVWTGDIPAEAAFVYRKPQLPSSDPSQPAEKYSKYILAVDEYVPAPGQFVNLMPQYEEGDDAKEMARKCTEAIGSDKGGLVSLGAYGGYITFHFDHSIANVKGEKDLYIKGNTFAASEYQGRKGGSSEPGIVMVSQDTNGNGLPDDPWYELSGSADVDSVGKVIYGYQISYERSDMQNVPWTDNQGASGYVERNGFHQQEYFPMWLPSPLKFEGTLLPRNGYNVGTSDQPYWFQFAFRYGYVDNLGNNDLEGCSFDIGWAVDAQRKPVHLSHIDFVRVYCAENQTCGWLGETSTEVSGAEDLHLQESVRAQQGRKNYAR</sequence>
<dbReference type="InterPro" id="IPR015943">
    <property type="entry name" value="WD40/YVTN_repeat-like_dom_sf"/>
</dbReference>
<dbReference type="Pfam" id="PF16819">
    <property type="entry name" value="DUF5074"/>
    <property type="match status" value="1"/>
</dbReference>
<dbReference type="EMBL" id="VZBQ01000139">
    <property type="protein sequence ID" value="MQN90909.1"/>
    <property type="molecule type" value="Genomic_DNA"/>
</dbReference>
<protein>
    <submittedName>
        <fullName evidence="1">Uncharacterized protein</fullName>
    </submittedName>
</protein>
<dbReference type="Proteomes" id="UP000420635">
    <property type="component" value="Unassembled WGS sequence"/>
</dbReference>
<dbReference type="PANTHER" id="PTHR47197:SF3">
    <property type="entry name" value="DIHYDRO-HEME D1 DEHYDROGENASE"/>
    <property type="match status" value="1"/>
</dbReference>